<name>G8CP47_PSEAI</name>
<sequence length="41" mass="4403">MFIALILAGMQDDGASGQLAETWTINICSNTDEAMVTGLHY</sequence>
<dbReference type="EMBL" id="HM560971">
    <property type="protein sequence ID" value="AEQ93507.1"/>
    <property type="molecule type" value="Genomic_DNA"/>
</dbReference>
<dbReference type="AlphaFoldDB" id="G8CP47"/>
<reference evidence="1" key="1">
    <citation type="journal article" date="2011" name="Plasmid">
        <title>Nucleotide sequence of Pseudomonas aeruginosa conjugative plasmid pUM505 containing virulence and heavy-metal resistance genes.</title>
        <authorList>
            <person name="Ramirez-Diaz M.I."/>
            <person name="Diaz-Magana A."/>
            <person name="Meza-Carmen V."/>
            <person name="Johnstone L."/>
            <person name="Cervantes C."/>
            <person name="Rensing C."/>
        </authorList>
    </citation>
    <scope>NUCLEOTIDE SEQUENCE</scope>
    <source>
        <plasmid evidence="1">pUM505</plasmid>
    </source>
</reference>
<evidence type="ECO:0000313" key="1">
    <source>
        <dbReference type="EMBL" id="AEQ93507.1"/>
    </source>
</evidence>
<protein>
    <submittedName>
        <fullName evidence="1">Uncharacterized protein</fullName>
    </submittedName>
</protein>
<accession>G8CP47</accession>
<organism evidence="1">
    <name type="scientific">Pseudomonas aeruginosa</name>
    <dbReference type="NCBI Taxonomy" id="287"/>
    <lineage>
        <taxon>Bacteria</taxon>
        <taxon>Pseudomonadati</taxon>
        <taxon>Pseudomonadota</taxon>
        <taxon>Gammaproteobacteria</taxon>
        <taxon>Pseudomonadales</taxon>
        <taxon>Pseudomonadaceae</taxon>
        <taxon>Pseudomonas</taxon>
    </lineage>
</organism>
<geneLocation type="plasmid" evidence="1">
    <name>pUM505</name>
</geneLocation>
<keyword evidence="1" id="KW-0614">Plasmid</keyword>
<proteinExistence type="predicted"/>